<dbReference type="EMBL" id="CASHTH010000239">
    <property type="protein sequence ID" value="CAI7995158.1"/>
    <property type="molecule type" value="Genomic_DNA"/>
</dbReference>
<feature type="non-terminal residue" evidence="2">
    <location>
        <position position="1"/>
    </location>
</feature>
<evidence type="ECO:0000256" key="1">
    <source>
        <dbReference type="SAM" id="MobiDB-lite"/>
    </source>
</evidence>
<protein>
    <submittedName>
        <fullName evidence="2">Uncharacterized protein</fullName>
    </submittedName>
</protein>
<feature type="compositionally biased region" description="Basic and acidic residues" evidence="1">
    <location>
        <begin position="32"/>
        <end position="50"/>
    </location>
</feature>
<feature type="non-terminal residue" evidence="2">
    <location>
        <position position="75"/>
    </location>
</feature>
<proteinExistence type="predicted"/>
<dbReference type="AlphaFoldDB" id="A0AA35QXG5"/>
<dbReference type="Proteomes" id="UP001174909">
    <property type="component" value="Unassembled WGS sequence"/>
</dbReference>
<keyword evidence="3" id="KW-1185">Reference proteome</keyword>
<evidence type="ECO:0000313" key="2">
    <source>
        <dbReference type="EMBL" id="CAI7995158.1"/>
    </source>
</evidence>
<sequence length="75" mass="8689">AVFTTCWRFVILYRPGELLWSGLFCERQRVKTGRRTDPDGPRRVSTERDAALGGSVRGPPCYWSFRGNIQQQRTQ</sequence>
<gene>
    <name evidence="2" type="ORF">GBAR_LOCUS1639</name>
</gene>
<organism evidence="2 3">
    <name type="scientific">Geodia barretti</name>
    <name type="common">Barrett's horny sponge</name>
    <dbReference type="NCBI Taxonomy" id="519541"/>
    <lineage>
        <taxon>Eukaryota</taxon>
        <taxon>Metazoa</taxon>
        <taxon>Porifera</taxon>
        <taxon>Demospongiae</taxon>
        <taxon>Heteroscleromorpha</taxon>
        <taxon>Tetractinellida</taxon>
        <taxon>Astrophorina</taxon>
        <taxon>Geodiidae</taxon>
        <taxon>Geodia</taxon>
    </lineage>
</organism>
<feature type="region of interest" description="Disordered" evidence="1">
    <location>
        <begin position="32"/>
        <end position="53"/>
    </location>
</feature>
<name>A0AA35QXG5_GEOBA</name>
<accession>A0AA35QXG5</accession>
<evidence type="ECO:0000313" key="3">
    <source>
        <dbReference type="Proteomes" id="UP001174909"/>
    </source>
</evidence>
<reference evidence="2" key="1">
    <citation type="submission" date="2023-03" db="EMBL/GenBank/DDBJ databases">
        <authorList>
            <person name="Steffen K."/>
            <person name="Cardenas P."/>
        </authorList>
    </citation>
    <scope>NUCLEOTIDE SEQUENCE</scope>
</reference>
<comment type="caution">
    <text evidence="2">The sequence shown here is derived from an EMBL/GenBank/DDBJ whole genome shotgun (WGS) entry which is preliminary data.</text>
</comment>